<feature type="transmembrane region" description="Helical" evidence="1">
    <location>
        <begin position="115"/>
        <end position="137"/>
    </location>
</feature>
<evidence type="ECO:0000259" key="2">
    <source>
        <dbReference type="Pfam" id="PF03151"/>
    </source>
</evidence>
<dbReference type="EMBL" id="HBKQ01030424">
    <property type="protein sequence ID" value="CAE2249771.1"/>
    <property type="molecule type" value="Transcribed_RNA"/>
</dbReference>
<evidence type="ECO:0000256" key="1">
    <source>
        <dbReference type="SAM" id="Phobius"/>
    </source>
</evidence>
<name>A0A7S4J3U7_9STRA</name>
<accession>A0A7S4J3U7</accession>
<keyword evidence="1" id="KW-1133">Transmembrane helix</keyword>
<dbReference type="Pfam" id="PF03151">
    <property type="entry name" value="TPT"/>
    <property type="match status" value="1"/>
</dbReference>
<sequence>MSGAAHHNHGLGLSSSFNTALVVMLSNLCFSLRGMHQKLFRSTPLGSSSSPSSVMVAGGGGPSYDDAALQYHMQRCGVFLFVVPAILWEGAGTMGKLWELGTTVGLLRSGVAGKYVFLAVINGAAFTSYNLASTYILSRISVVHHAALNCIRRLFAIVVTSVVFGVSITPLSAVGIVVSVVCFASFTRHKLRRMNRPRPLSSLLPMSAV</sequence>
<organism evidence="3">
    <name type="scientific">Odontella aurita</name>
    <dbReference type="NCBI Taxonomy" id="265563"/>
    <lineage>
        <taxon>Eukaryota</taxon>
        <taxon>Sar</taxon>
        <taxon>Stramenopiles</taxon>
        <taxon>Ochrophyta</taxon>
        <taxon>Bacillariophyta</taxon>
        <taxon>Mediophyceae</taxon>
        <taxon>Biddulphiophycidae</taxon>
        <taxon>Eupodiscales</taxon>
        <taxon>Odontellaceae</taxon>
        <taxon>Odontella</taxon>
    </lineage>
</organism>
<protein>
    <recommendedName>
        <fullName evidence="2">Sugar phosphate transporter domain-containing protein</fullName>
    </recommendedName>
</protein>
<gene>
    <name evidence="3" type="ORF">OAUR00152_LOCUS20701</name>
</gene>
<reference evidence="3" key="1">
    <citation type="submission" date="2021-01" db="EMBL/GenBank/DDBJ databases">
        <authorList>
            <person name="Corre E."/>
            <person name="Pelletier E."/>
            <person name="Niang G."/>
            <person name="Scheremetjew M."/>
            <person name="Finn R."/>
            <person name="Kale V."/>
            <person name="Holt S."/>
            <person name="Cochrane G."/>
            <person name="Meng A."/>
            <person name="Brown T."/>
            <person name="Cohen L."/>
        </authorList>
    </citation>
    <scope>NUCLEOTIDE SEQUENCE</scope>
    <source>
        <strain evidence="3">Isolate 1302-5</strain>
    </source>
</reference>
<keyword evidence="1" id="KW-0472">Membrane</keyword>
<dbReference type="InterPro" id="IPR004853">
    <property type="entry name" value="Sugar_P_trans_dom"/>
</dbReference>
<dbReference type="AlphaFoldDB" id="A0A7S4J3U7"/>
<feature type="transmembrane region" description="Helical" evidence="1">
    <location>
        <begin position="12"/>
        <end position="32"/>
    </location>
</feature>
<feature type="transmembrane region" description="Helical" evidence="1">
    <location>
        <begin position="157"/>
        <end position="186"/>
    </location>
</feature>
<proteinExistence type="predicted"/>
<feature type="domain" description="Sugar phosphate transporter" evidence="2">
    <location>
        <begin position="24"/>
        <end position="181"/>
    </location>
</feature>
<evidence type="ECO:0000313" key="3">
    <source>
        <dbReference type="EMBL" id="CAE2249771.1"/>
    </source>
</evidence>
<keyword evidence="1" id="KW-0812">Transmembrane</keyword>